<evidence type="ECO:0000256" key="6">
    <source>
        <dbReference type="ARBA" id="ARBA00033443"/>
    </source>
</evidence>
<dbReference type="PANTHER" id="PTHR12215:SF10">
    <property type="entry name" value="L-AMINOADIPATE-SEMIALDEHYDE DEHYDROGENASE-PHOSPHOPANTETHEINYL TRANSFERASE"/>
    <property type="match status" value="1"/>
</dbReference>
<accession>A0A4S2MGJ6</accession>
<comment type="similarity">
    <text evidence="1">Belongs to the P-Pant transferase superfamily. AcpS family.</text>
</comment>
<dbReference type="InterPro" id="IPR055066">
    <property type="entry name" value="AASDHPPT_N"/>
</dbReference>
<keyword evidence="4" id="KW-0808">Transferase</keyword>
<dbReference type="AlphaFoldDB" id="A0A4S2MGJ6"/>
<dbReference type="InterPro" id="IPR037143">
    <property type="entry name" value="4-PPantetheinyl_Trfase_dom_sf"/>
</dbReference>
<dbReference type="InterPro" id="IPR008278">
    <property type="entry name" value="4-PPantetheinyl_Trfase_dom"/>
</dbReference>
<evidence type="ECO:0000313" key="12">
    <source>
        <dbReference type="Proteomes" id="UP000308267"/>
    </source>
</evidence>
<dbReference type="GO" id="GO:0000287">
    <property type="term" value="F:magnesium ion binding"/>
    <property type="evidence" value="ECO:0007669"/>
    <property type="project" value="InterPro"/>
</dbReference>
<sequence length="280" mass="31461">MLRKAFRHGSWFPTQTEFLHALSLLPEDDRVVILRYVHQRDVLSRMAGRLLMRQAAVSWFSVDSSAIVFDRTDLGRPFVAGYQGILDLNISHGGEFTTIVSVNQGRCGVDVMRIELPPPEKSARSFITKLKGVLSPEELSLILSQTTEGEQMRYFYRHWCLKEAYLKAIGCGIRLPLSTVQCTLCLSGDPSVSCSFDEFASGYWRFEEHSLPGGHLAATAWFKPTPHAPFNEASGFTEVDFTGLIAGLTRLTDVPEETWLAFNSKPREPPSTRRVLFADE</sequence>
<protein>
    <recommendedName>
        <fullName evidence="3">L-aminoadipate-semialdehyde dehydrogenase-phosphopantetheinyl transferase</fullName>
        <ecNumber evidence="2">2.7.8.7</ecNumber>
    </recommendedName>
    <alternativeName>
        <fullName evidence="5">4'-phosphopantetheinyl transferase</fullName>
    </alternativeName>
    <alternativeName>
        <fullName evidence="6">Alpha-aminoadipic semialdehyde dehydrogenase-phosphopantetheinyl transferase</fullName>
    </alternativeName>
</protein>
<dbReference type="Gene3D" id="3.90.470.20">
    <property type="entry name" value="4'-phosphopantetheinyl transferase domain"/>
    <property type="match status" value="2"/>
</dbReference>
<dbReference type="EC" id="2.7.8.7" evidence="2"/>
<evidence type="ECO:0000256" key="4">
    <source>
        <dbReference type="ARBA" id="ARBA00022679"/>
    </source>
</evidence>
<dbReference type="STRING" id="147828.A0A4S2MGJ6"/>
<reference evidence="11 12" key="1">
    <citation type="journal article" date="2019" name="BMC Genomics">
        <title>New insights from Opisthorchis felineus genome: update on genomics of the epidemiologically important liver flukes.</title>
        <authorList>
            <person name="Ershov N.I."/>
            <person name="Mordvinov V.A."/>
            <person name="Prokhortchouk E.B."/>
            <person name="Pakharukova M.Y."/>
            <person name="Gunbin K.V."/>
            <person name="Ustyantsev K."/>
            <person name="Genaev M.A."/>
            <person name="Blinov A.G."/>
            <person name="Mazur A."/>
            <person name="Boulygina E."/>
            <person name="Tsygankova S."/>
            <person name="Khrameeva E."/>
            <person name="Chekanov N."/>
            <person name="Fan G."/>
            <person name="Xiao A."/>
            <person name="Zhang H."/>
            <person name="Xu X."/>
            <person name="Yang H."/>
            <person name="Solovyev V."/>
            <person name="Lee S.M."/>
            <person name="Liu X."/>
            <person name="Afonnikov D.A."/>
            <person name="Skryabin K.G."/>
        </authorList>
    </citation>
    <scope>NUCLEOTIDE SEQUENCE [LARGE SCALE GENOMIC DNA]</scope>
    <source>
        <strain evidence="11">AK-0245</strain>
        <tissue evidence="11">Whole organism</tissue>
    </source>
</reference>
<dbReference type="EMBL" id="SJOL01002610">
    <property type="protein sequence ID" value="TGZ73537.1"/>
    <property type="molecule type" value="Genomic_DNA"/>
</dbReference>
<dbReference type="GO" id="GO:0005829">
    <property type="term" value="C:cytosol"/>
    <property type="evidence" value="ECO:0007669"/>
    <property type="project" value="TreeGrafter"/>
</dbReference>
<comment type="catalytic activity">
    <reaction evidence="8">
        <text>apo-[ACP] + acetyl-CoA = acetyl-[ACP] + adenosine 3',5'-bisphosphate + H(+)</text>
        <dbReference type="Rhea" id="RHEA:46564"/>
        <dbReference type="Rhea" id="RHEA-COMP:9621"/>
        <dbReference type="Rhea" id="RHEA-COMP:9690"/>
        <dbReference type="ChEBI" id="CHEBI:15378"/>
        <dbReference type="ChEBI" id="CHEBI:29999"/>
        <dbReference type="ChEBI" id="CHEBI:57288"/>
        <dbReference type="ChEBI" id="CHEBI:58343"/>
        <dbReference type="ChEBI" id="CHEBI:78446"/>
    </reaction>
    <physiologicalReaction direction="left-to-right" evidence="8">
        <dbReference type="Rhea" id="RHEA:46565"/>
    </physiologicalReaction>
</comment>
<evidence type="ECO:0000256" key="5">
    <source>
        <dbReference type="ARBA" id="ARBA00030484"/>
    </source>
</evidence>
<evidence type="ECO:0000259" key="10">
    <source>
        <dbReference type="Pfam" id="PF22624"/>
    </source>
</evidence>
<keyword evidence="12" id="KW-1185">Reference proteome</keyword>
<dbReference type="OrthoDB" id="26719at2759"/>
<dbReference type="SUPFAM" id="SSF56214">
    <property type="entry name" value="4'-phosphopantetheinyl transferase"/>
    <property type="match status" value="2"/>
</dbReference>
<feature type="domain" description="4'-phosphopantetheinyl transferase N-terminal" evidence="10">
    <location>
        <begin position="10"/>
        <end position="102"/>
    </location>
</feature>
<evidence type="ECO:0000256" key="7">
    <source>
        <dbReference type="ARBA" id="ARBA00048641"/>
    </source>
</evidence>
<evidence type="ECO:0000259" key="9">
    <source>
        <dbReference type="Pfam" id="PF01648"/>
    </source>
</evidence>
<comment type="caution">
    <text evidence="11">The sequence shown here is derived from an EMBL/GenBank/DDBJ whole genome shotgun (WGS) entry which is preliminary data.</text>
</comment>
<name>A0A4S2MGJ6_OPIFE</name>
<comment type="catalytic activity">
    <reaction evidence="7">
        <text>apo-[ACP] + CoA = holo-[ACP] + adenosine 3',5'-bisphosphate + H(+)</text>
        <dbReference type="Rhea" id="RHEA:12068"/>
        <dbReference type="Rhea" id="RHEA-COMP:9685"/>
        <dbReference type="Rhea" id="RHEA-COMP:9690"/>
        <dbReference type="ChEBI" id="CHEBI:15378"/>
        <dbReference type="ChEBI" id="CHEBI:29999"/>
        <dbReference type="ChEBI" id="CHEBI:57287"/>
        <dbReference type="ChEBI" id="CHEBI:58343"/>
        <dbReference type="ChEBI" id="CHEBI:64479"/>
        <dbReference type="EC" id="2.7.8.7"/>
    </reaction>
    <physiologicalReaction direction="left-to-right" evidence="7">
        <dbReference type="Rhea" id="RHEA:12069"/>
    </physiologicalReaction>
</comment>
<evidence type="ECO:0000313" key="11">
    <source>
        <dbReference type="EMBL" id="TGZ73538.1"/>
    </source>
</evidence>
<feature type="domain" description="4'-phosphopantetheinyl transferase" evidence="9">
    <location>
        <begin position="107"/>
        <end position="219"/>
    </location>
</feature>
<evidence type="ECO:0000256" key="8">
    <source>
        <dbReference type="ARBA" id="ARBA00048794"/>
    </source>
</evidence>
<dbReference type="Proteomes" id="UP000308267">
    <property type="component" value="Unassembled WGS sequence"/>
</dbReference>
<evidence type="ECO:0000256" key="1">
    <source>
        <dbReference type="ARBA" id="ARBA00006195"/>
    </source>
</evidence>
<evidence type="ECO:0000256" key="2">
    <source>
        <dbReference type="ARBA" id="ARBA00013172"/>
    </source>
</evidence>
<evidence type="ECO:0000256" key="3">
    <source>
        <dbReference type="ARBA" id="ARBA00016301"/>
    </source>
</evidence>
<proteinExistence type="inferred from homology"/>
<dbReference type="GO" id="GO:0008897">
    <property type="term" value="F:holo-[acyl-carrier-protein] synthase activity"/>
    <property type="evidence" value="ECO:0007669"/>
    <property type="project" value="UniProtKB-EC"/>
</dbReference>
<dbReference type="GO" id="GO:0019878">
    <property type="term" value="P:lysine biosynthetic process via aminoadipic acid"/>
    <property type="evidence" value="ECO:0007669"/>
    <property type="project" value="TreeGrafter"/>
</dbReference>
<dbReference type="PANTHER" id="PTHR12215">
    <property type="entry name" value="PHOSPHOPANTETHEINE TRANSFERASE"/>
    <property type="match status" value="1"/>
</dbReference>
<dbReference type="Pfam" id="PF22624">
    <property type="entry name" value="AASDHPPT_N"/>
    <property type="match status" value="1"/>
</dbReference>
<dbReference type="Pfam" id="PF01648">
    <property type="entry name" value="ACPS"/>
    <property type="match status" value="1"/>
</dbReference>
<dbReference type="EMBL" id="SJOL01002610">
    <property type="protein sequence ID" value="TGZ73538.1"/>
    <property type="molecule type" value="Genomic_DNA"/>
</dbReference>
<dbReference type="InterPro" id="IPR050559">
    <property type="entry name" value="P-Pant_transferase_sf"/>
</dbReference>
<gene>
    <name evidence="11" type="ORF">CRM22_001459</name>
</gene>
<organism evidence="11 12">
    <name type="scientific">Opisthorchis felineus</name>
    <dbReference type="NCBI Taxonomy" id="147828"/>
    <lineage>
        <taxon>Eukaryota</taxon>
        <taxon>Metazoa</taxon>
        <taxon>Spiralia</taxon>
        <taxon>Lophotrochozoa</taxon>
        <taxon>Platyhelminthes</taxon>
        <taxon>Trematoda</taxon>
        <taxon>Digenea</taxon>
        <taxon>Opisthorchiida</taxon>
        <taxon>Opisthorchiata</taxon>
        <taxon>Opisthorchiidae</taxon>
        <taxon>Opisthorchis</taxon>
    </lineage>
</organism>